<dbReference type="EMBL" id="VJMH01005435">
    <property type="protein sequence ID" value="KAF0696049.1"/>
    <property type="molecule type" value="Genomic_DNA"/>
</dbReference>
<dbReference type="AlphaFoldDB" id="A0A485KXQ6"/>
<dbReference type="Proteomes" id="UP000332933">
    <property type="component" value="Unassembled WGS sequence"/>
</dbReference>
<sequence length="296" mass="34734">MRRDGATYSHARAKVVRTNHTIRRSRPRAPNPIVVSLDEGEKIRRRQLAHDLLCSSYYNFSQYIPDDDEASALKQVGVEPATSLAELDDEGIKRLKALAEIRGHVRPQTMDEWRLYSLASRLLWQHKTMRVEWATLETLGFGPCRLYSSLSRVEKERVGQWSREHVPPTHEITRWDGRRQYRKSCYVDEKEAQRVTNDHVRRLETHGWNKPREPWWFKREPSQRTKSRSILARTKRLDAWFDDDVDDDDDPFDEDDKCNVEIEAEDDADEGYDFCTDIDRTSIAAAEIALRKCSLM</sequence>
<evidence type="ECO:0000313" key="1">
    <source>
        <dbReference type="EMBL" id="KAF0696049.1"/>
    </source>
</evidence>
<reference evidence="1" key="2">
    <citation type="submission" date="2019-06" db="EMBL/GenBank/DDBJ databases">
        <title>Genomics analysis of Aphanomyces spp. identifies a new class of oomycete effector associated with host adaptation.</title>
        <authorList>
            <person name="Gaulin E."/>
        </authorList>
    </citation>
    <scope>NUCLEOTIDE SEQUENCE</scope>
    <source>
        <strain evidence="1">CBS 578.67</strain>
    </source>
</reference>
<evidence type="ECO:0000313" key="3">
    <source>
        <dbReference type="Proteomes" id="UP000332933"/>
    </source>
</evidence>
<evidence type="ECO:0000313" key="2">
    <source>
        <dbReference type="EMBL" id="VFT90003.1"/>
    </source>
</evidence>
<organism evidence="2 3">
    <name type="scientific">Aphanomyces stellatus</name>
    <dbReference type="NCBI Taxonomy" id="120398"/>
    <lineage>
        <taxon>Eukaryota</taxon>
        <taxon>Sar</taxon>
        <taxon>Stramenopiles</taxon>
        <taxon>Oomycota</taxon>
        <taxon>Saprolegniomycetes</taxon>
        <taxon>Saprolegniales</taxon>
        <taxon>Verrucalvaceae</taxon>
        <taxon>Aphanomyces</taxon>
    </lineage>
</organism>
<accession>A0A485KXQ6</accession>
<dbReference type="EMBL" id="CAADRA010005456">
    <property type="protein sequence ID" value="VFT90003.1"/>
    <property type="molecule type" value="Genomic_DNA"/>
</dbReference>
<name>A0A485KXQ6_9STRA</name>
<gene>
    <name evidence="2" type="primary">Aste57867_13162</name>
    <name evidence="1" type="ORF">As57867_013113</name>
    <name evidence="2" type="ORF">ASTE57867_13162</name>
</gene>
<proteinExistence type="predicted"/>
<reference evidence="2 3" key="1">
    <citation type="submission" date="2019-03" db="EMBL/GenBank/DDBJ databases">
        <authorList>
            <person name="Gaulin E."/>
            <person name="Dumas B."/>
        </authorList>
    </citation>
    <scope>NUCLEOTIDE SEQUENCE [LARGE SCALE GENOMIC DNA]</scope>
    <source>
        <strain evidence="2">CBS 568.67</strain>
    </source>
</reference>
<keyword evidence="3" id="KW-1185">Reference proteome</keyword>
<protein>
    <submittedName>
        <fullName evidence="2">Aste57867_13162 protein</fullName>
    </submittedName>
</protein>